<feature type="compositionally biased region" description="Acidic residues" evidence="1">
    <location>
        <begin position="33"/>
        <end position="86"/>
    </location>
</feature>
<keyword evidence="5" id="KW-1185">Reference proteome</keyword>
<accession>A0A8J5L4D9</accession>
<dbReference type="AlphaFoldDB" id="A0A8J5L4D9"/>
<dbReference type="Pfam" id="PF02037">
    <property type="entry name" value="SAP"/>
    <property type="match status" value="1"/>
</dbReference>
<dbReference type="Pfam" id="PF24766">
    <property type="entry name" value="DUF7699"/>
    <property type="match status" value="1"/>
</dbReference>
<feature type="region of interest" description="Disordered" evidence="1">
    <location>
        <begin position="1"/>
        <end position="92"/>
    </location>
</feature>
<evidence type="ECO:0000256" key="1">
    <source>
        <dbReference type="SAM" id="MobiDB-lite"/>
    </source>
</evidence>
<evidence type="ECO:0000313" key="4">
    <source>
        <dbReference type="EMBL" id="KAG6500410.1"/>
    </source>
</evidence>
<organism evidence="4 5">
    <name type="scientific">Zingiber officinale</name>
    <name type="common">Ginger</name>
    <name type="synonym">Amomum zingiber</name>
    <dbReference type="NCBI Taxonomy" id="94328"/>
    <lineage>
        <taxon>Eukaryota</taxon>
        <taxon>Viridiplantae</taxon>
        <taxon>Streptophyta</taxon>
        <taxon>Embryophyta</taxon>
        <taxon>Tracheophyta</taxon>
        <taxon>Spermatophyta</taxon>
        <taxon>Magnoliopsida</taxon>
        <taxon>Liliopsida</taxon>
        <taxon>Zingiberales</taxon>
        <taxon>Zingiberaceae</taxon>
        <taxon>Zingiber</taxon>
    </lineage>
</organism>
<dbReference type="EMBL" id="JACMSC010000011">
    <property type="protein sequence ID" value="KAG6500410.1"/>
    <property type="molecule type" value="Genomic_DNA"/>
</dbReference>
<dbReference type="PANTHER" id="PTHR35323:SF2">
    <property type="entry name" value="SAP DOMAIN-CONTAINING PROTEIN"/>
    <property type="match status" value="1"/>
</dbReference>
<name>A0A8J5L4D9_ZINOF</name>
<comment type="caution">
    <text evidence="4">The sequence shown here is derived from an EMBL/GenBank/DDBJ whole genome shotgun (WGS) entry which is preliminary data.</text>
</comment>
<dbReference type="InterPro" id="IPR003034">
    <property type="entry name" value="SAP_dom"/>
</dbReference>
<evidence type="ECO:0008006" key="6">
    <source>
        <dbReference type="Google" id="ProtNLM"/>
    </source>
</evidence>
<protein>
    <recommendedName>
        <fullName evidence="6">SAP domain-containing protein</fullName>
    </recommendedName>
</protein>
<proteinExistence type="predicted"/>
<dbReference type="InterPro" id="IPR056116">
    <property type="entry name" value="DUF7699"/>
</dbReference>
<feature type="domain" description="SAP" evidence="2">
    <location>
        <begin position="110"/>
        <end position="145"/>
    </location>
</feature>
<gene>
    <name evidence="4" type="ORF">ZIOFF_040255</name>
</gene>
<feature type="domain" description="DUF7699" evidence="3">
    <location>
        <begin position="169"/>
        <end position="249"/>
    </location>
</feature>
<evidence type="ECO:0000259" key="2">
    <source>
        <dbReference type="Pfam" id="PF02037"/>
    </source>
</evidence>
<feature type="region of interest" description="Disordered" evidence="1">
    <location>
        <begin position="251"/>
        <end position="349"/>
    </location>
</feature>
<feature type="compositionally biased region" description="Basic and acidic residues" evidence="1">
    <location>
        <begin position="252"/>
        <end position="264"/>
    </location>
</feature>
<dbReference type="PANTHER" id="PTHR35323">
    <property type="entry name" value="SAP DOMAIN-CONTAINING PROTEIN"/>
    <property type="match status" value="1"/>
</dbReference>
<evidence type="ECO:0000259" key="3">
    <source>
        <dbReference type="Pfam" id="PF24766"/>
    </source>
</evidence>
<sequence length="508" mass="57307">MRRSHRTAASGKTRGVDVVPICSSSDQAGLGSDSDDVEEVEDDDGEEEEEQDDSDDEDYIDTDCDGVLEEEDEKAPSSEEDDEENALETKPNDEERCRKVVDLLRWKQSLDTLKLGECKSYLRSHGLRLSGTKSTCVSRILEHWRLKDGNGEILYPWSSFFINCTGDVCKGDVVRFRQRVYDKFTRRTIIGKRTIAGRVVKESYGAAKQQHTFTVEVLWSRGKNALPPMFPLLVKGRNLYRLKTFRQPWSNEQERSKVLAEKHQRGAVARHIRKNSKAMSMNGGSRHHQGSSFDAKLNGKKRRGEQSRDISGRKKKKVAASSRKVPCENTSSQAHTDTVARNFDPSYDVPRQAVNNGGSRPYKGISSDANKQANWTRNASLHNVPHASTSRSANLNVQDAMTRSFHPSYNNRRQGINHGGSTYGQHPVSLRNAFYDHNTRLELLHPTAAPPPTNPGIAYAPTHRRDGSFAMTRASHLPSNMRYQFNHPYASVASSVDPWTESQHWQRP</sequence>
<evidence type="ECO:0000313" key="5">
    <source>
        <dbReference type="Proteomes" id="UP000734854"/>
    </source>
</evidence>
<dbReference type="Proteomes" id="UP000734854">
    <property type="component" value="Unassembled WGS sequence"/>
</dbReference>
<reference evidence="4 5" key="1">
    <citation type="submission" date="2020-08" db="EMBL/GenBank/DDBJ databases">
        <title>Plant Genome Project.</title>
        <authorList>
            <person name="Zhang R.-G."/>
        </authorList>
    </citation>
    <scope>NUCLEOTIDE SEQUENCE [LARGE SCALE GENOMIC DNA]</scope>
    <source>
        <tissue evidence="4">Rhizome</tissue>
    </source>
</reference>